<keyword evidence="3" id="KW-1185">Reference proteome</keyword>
<dbReference type="GO" id="GO:0016491">
    <property type="term" value="F:oxidoreductase activity"/>
    <property type="evidence" value="ECO:0007669"/>
    <property type="project" value="InterPro"/>
</dbReference>
<dbReference type="GO" id="GO:0005829">
    <property type="term" value="C:cytosol"/>
    <property type="evidence" value="ECO:0007669"/>
    <property type="project" value="TreeGrafter"/>
</dbReference>
<organism evidence="2 3">
    <name type="scientific">Pseudolysinimonas yzui</name>
    <dbReference type="NCBI Taxonomy" id="2708254"/>
    <lineage>
        <taxon>Bacteria</taxon>
        <taxon>Bacillati</taxon>
        <taxon>Actinomycetota</taxon>
        <taxon>Actinomycetes</taxon>
        <taxon>Micrococcales</taxon>
        <taxon>Microbacteriaceae</taxon>
        <taxon>Pseudolysinimonas</taxon>
    </lineage>
</organism>
<dbReference type="Pfam" id="PF03358">
    <property type="entry name" value="FMN_red"/>
    <property type="match status" value="1"/>
</dbReference>
<dbReference type="EMBL" id="BNAI01000001">
    <property type="protein sequence ID" value="GHF05375.1"/>
    <property type="molecule type" value="Genomic_DNA"/>
</dbReference>
<evidence type="ECO:0000313" key="2">
    <source>
        <dbReference type="EMBL" id="GHF05375.1"/>
    </source>
</evidence>
<dbReference type="PANTHER" id="PTHR30543">
    <property type="entry name" value="CHROMATE REDUCTASE"/>
    <property type="match status" value="1"/>
</dbReference>
<dbReference type="RefSeq" id="WP_229841795.1">
    <property type="nucleotide sequence ID" value="NZ_BNAI01000001.1"/>
</dbReference>
<dbReference type="GO" id="GO:0010181">
    <property type="term" value="F:FMN binding"/>
    <property type="evidence" value="ECO:0007669"/>
    <property type="project" value="TreeGrafter"/>
</dbReference>
<sequence>MTLPKLHIVVGSTRPGRVAKPIADWVVDRTTADGRFEVELVDIADYDLPVLDEPHHPVLGKYENPHTLRWAAKIREADAFIFVMPEYNYGPPVALLNAFDYLGREWTYAPVAFVSYGGIAGGLRGVQVMKQIVTTVRMVPIPDGVVLPLVLQHLQTGEFVPPASAEPAFAPMLTELLRWAEALTALRAEGPPKPMLPPGPPPGPRP</sequence>
<evidence type="ECO:0000259" key="1">
    <source>
        <dbReference type="Pfam" id="PF03358"/>
    </source>
</evidence>
<comment type="caution">
    <text evidence="2">The sequence shown here is derived from an EMBL/GenBank/DDBJ whole genome shotgun (WGS) entry which is preliminary data.</text>
</comment>
<dbReference type="Proteomes" id="UP000617531">
    <property type="component" value="Unassembled WGS sequence"/>
</dbReference>
<dbReference type="SUPFAM" id="SSF52218">
    <property type="entry name" value="Flavoproteins"/>
    <property type="match status" value="1"/>
</dbReference>
<evidence type="ECO:0000313" key="3">
    <source>
        <dbReference type="Proteomes" id="UP000617531"/>
    </source>
</evidence>
<accession>A0A8J3DSN4</accession>
<dbReference type="InterPro" id="IPR005025">
    <property type="entry name" value="FMN_Rdtase-like_dom"/>
</dbReference>
<dbReference type="AlphaFoldDB" id="A0A8J3DSN4"/>
<reference evidence="2" key="1">
    <citation type="journal article" date="2014" name="Int. J. Syst. Evol. Microbiol.">
        <title>Complete genome sequence of Corynebacterium casei LMG S-19264T (=DSM 44701T), isolated from a smear-ripened cheese.</title>
        <authorList>
            <consortium name="US DOE Joint Genome Institute (JGI-PGF)"/>
            <person name="Walter F."/>
            <person name="Albersmeier A."/>
            <person name="Kalinowski J."/>
            <person name="Ruckert C."/>
        </authorList>
    </citation>
    <scope>NUCLEOTIDE SEQUENCE</scope>
    <source>
        <strain evidence="2">CGMCC 1.16548</strain>
    </source>
</reference>
<dbReference type="Gene3D" id="3.40.50.360">
    <property type="match status" value="1"/>
</dbReference>
<feature type="domain" description="NADPH-dependent FMN reductase-like" evidence="1">
    <location>
        <begin position="4"/>
        <end position="146"/>
    </location>
</feature>
<proteinExistence type="predicted"/>
<dbReference type="InterPro" id="IPR050712">
    <property type="entry name" value="NAD(P)H-dep_reductase"/>
</dbReference>
<gene>
    <name evidence="2" type="ORF">GCM10011600_02330</name>
</gene>
<reference evidence="2" key="2">
    <citation type="submission" date="2020-09" db="EMBL/GenBank/DDBJ databases">
        <authorList>
            <person name="Sun Q."/>
            <person name="Zhou Y."/>
        </authorList>
    </citation>
    <scope>NUCLEOTIDE SEQUENCE</scope>
    <source>
        <strain evidence="2">CGMCC 1.16548</strain>
    </source>
</reference>
<dbReference type="PANTHER" id="PTHR30543:SF21">
    <property type="entry name" value="NAD(P)H-DEPENDENT FMN REDUCTASE LOT6"/>
    <property type="match status" value="1"/>
</dbReference>
<protein>
    <submittedName>
        <fullName evidence="2">Reductase</fullName>
    </submittedName>
</protein>
<name>A0A8J3DSN4_9MICO</name>
<dbReference type="InterPro" id="IPR029039">
    <property type="entry name" value="Flavoprotein-like_sf"/>
</dbReference>